<organism evidence="1 2">
    <name type="scientific">Coraliomargarita akajimensis (strain DSM 45221 / IAM 15411 / JCM 23193 / KCTC 12865 / 04OKA010-24)</name>
    <dbReference type="NCBI Taxonomy" id="583355"/>
    <lineage>
        <taxon>Bacteria</taxon>
        <taxon>Pseudomonadati</taxon>
        <taxon>Verrucomicrobiota</taxon>
        <taxon>Opitutia</taxon>
        <taxon>Puniceicoccales</taxon>
        <taxon>Coraliomargaritaceae</taxon>
        <taxon>Coraliomargarita</taxon>
    </lineage>
</organism>
<dbReference type="AlphaFoldDB" id="D5EI81"/>
<dbReference type="KEGG" id="caa:Caka_3108"/>
<sequence>MPPQQTKVVHASNNKPPSCTPLRFLRLFVVNITAATLDCDYEFDYDFDQR</sequence>
<gene>
    <name evidence="1" type="ordered locus">Caka_3108</name>
</gene>
<accession>D5EI81</accession>
<protein>
    <submittedName>
        <fullName evidence="1">Uncharacterized protein</fullName>
    </submittedName>
</protein>
<name>D5EI81_CORAD</name>
<proteinExistence type="predicted"/>
<reference evidence="1 2" key="1">
    <citation type="journal article" date="2010" name="Stand. Genomic Sci.">
        <title>Complete genome sequence of Coraliomargarita akajimensis type strain (04OKA010-24).</title>
        <authorList>
            <person name="Mavromatis K."/>
            <person name="Abt B."/>
            <person name="Brambilla E."/>
            <person name="Lapidus A."/>
            <person name="Copeland A."/>
            <person name="Deshpande S."/>
            <person name="Nolan M."/>
            <person name="Lucas S."/>
            <person name="Tice H."/>
            <person name="Cheng J.F."/>
            <person name="Han C."/>
            <person name="Detter J.C."/>
            <person name="Woyke T."/>
            <person name="Goodwin L."/>
            <person name="Pitluck S."/>
            <person name="Held B."/>
            <person name="Brettin T."/>
            <person name="Tapia R."/>
            <person name="Ivanova N."/>
            <person name="Mikhailova N."/>
            <person name="Pati A."/>
            <person name="Liolios K."/>
            <person name="Chen A."/>
            <person name="Palaniappan K."/>
            <person name="Land M."/>
            <person name="Hauser L."/>
            <person name="Chang Y.J."/>
            <person name="Jeffries C.D."/>
            <person name="Rohde M."/>
            <person name="Goker M."/>
            <person name="Bristow J."/>
            <person name="Eisen J.A."/>
            <person name="Markowitz V."/>
            <person name="Hugenholtz P."/>
            <person name="Klenk H.P."/>
            <person name="Kyrpides N.C."/>
        </authorList>
    </citation>
    <scope>NUCLEOTIDE SEQUENCE [LARGE SCALE GENOMIC DNA]</scope>
    <source>
        <strain evidence="2">DSM 45221 / IAM 15411 / JCM 23193 / KCTC 12865</strain>
    </source>
</reference>
<dbReference type="Proteomes" id="UP000000925">
    <property type="component" value="Chromosome"/>
</dbReference>
<dbReference type="HOGENOM" id="CLU_3116814_0_0_0"/>
<evidence type="ECO:0000313" key="2">
    <source>
        <dbReference type="Proteomes" id="UP000000925"/>
    </source>
</evidence>
<keyword evidence="2" id="KW-1185">Reference proteome</keyword>
<evidence type="ECO:0000313" key="1">
    <source>
        <dbReference type="EMBL" id="ADE56121.1"/>
    </source>
</evidence>
<dbReference type="EMBL" id="CP001998">
    <property type="protein sequence ID" value="ADE56121.1"/>
    <property type="molecule type" value="Genomic_DNA"/>
</dbReference>